<evidence type="ECO:0000313" key="3">
    <source>
        <dbReference type="Proteomes" id="UP000607653"/>
    </source>
</evidence>
<dbReference type="AlphaFoldDB" id="A0A822XI49"/>
<comment type="caution">
    <text evidence="2">The sequence shown here is derived from an EMBL/GenBank/DDBJ whole genome shotgun (WGS) entry which is preliminary data.</text>
</comment>
<name>A0A822XI49_NELNU</name>
<evidence type="ECO:0000313" key="2">
    <source>
        <dbReference type="EMBL" id="DAD19642.1"/>
    </source>
</evidence>
<accession>A0A822XI49</accession>
<proteinExistence type="predicted"/>
<sequence>MGVLRHQQLHHHHRLSAAVALALLFIASASATVLSSTRQLEISPGSDSFSTCNAELSKMGYSTNTKHRLCNILFPYLQGKGVVLGSNPVLPI</sequence>
<protein>
    <submittedName>
        <fullName evidence="2">Uncharacterized protein</fullName>
    </submittedName>
</protein>
<keyword evidence="3" id="KW-1185">Reference proteome</keyword>
<reference evidence="2 3" key="1">
    <citation type="journal article" date="2020" name="Mol. Biol. Evol.">
        <title>Distinct Expression and Methylation Patterns for Genes with Different Fates following a Single Whole-Genome Duplication in Flowering Plants.</title>
        <authorList>
            <person name="Shi T."/>
            <person name="Rahmani R.S."/>
            <person name="Gugger P.F."/>
            <person name="Wang M."/>
            <person name="Li H."/>
            <person name="Zhang Y."/>
            <person name="Li Z."/>
            <person name="Wang Q."/>
            <person name="Van de Peer Y."/>
            <person name="Marchal K."/>
            <person name="Chen J."/>
        </authorList>
    </citation>
    <scope>NUCLEOTIDE SEQUENCE [LARGE SCALE GENOMIC DNA]</scope>
    <source>
        <tissue evidence="2">Leaf</tissue>
    </source>
</reference>
<keyword evidence="1" id="KW-0732">Signal</keyword>
<evidence type="ECO:0000256" key="1">
    <source>
        <dbReference type="SAM" id="SignalP"/>
    </source>
</evidence>
<dbReference type="Proteomes" id="UP000607653">
    <property type="component" value="Unassembled WGS sequence"/>
</dbReference>
<feature type="signal peptide" evidence="1">
    <location>
        <begin position="1"/>
        <end position="31"/>
    </location>
</feature>
<organism evidence="2 3">
    <name type="scientific">Nelumbo nucifera</name>
    <name type="common">Sacred lotus</name>
    <dbReference type="NCBI Taxonomy" id="4432"/>
    <lineage>
        <taxon>Eukaryota</taxon>
        <taxon>Viridiplantae</taxon>
        <taxon>Streptophyta</taxon>
        <taxon>Embryophyta</taxon>
        <taxon>Tracheophyta</taxon>
        <taxon>Spermatophyta</taxon>
        <taxon>Magnoliopsida</taxon>
        <taxon>Proteales</taxon>
        <taxon>Nelumbonaceae</taxon>
        <taxon>Nelumbo</taxon>
    </lineage>
</organism>
<feature type="chain" id="PRO_5032832391" evidence="1">
    <location>
        <begin position="32"/>
        <end position="92"/>
    </location>
</feature>
<gene>
    <name evidence="2" type="ORF">HUJ06_021105</name>
</gene>
<dbReference type="EMBL" id="DUZY01000001">
    <property type="protein sequence ID" value="DAD19642.1"/>
    <property type="molecule type" value="Genomic_DNA"/>
</dbReference>